<evidence type="ECO:0000313" key="5">
    <source>
        <dbReference type="Proteomes" id="UP000241394"/>
    </source>
</evidence>
<protein>
    <submittedName>
        <fullName evidence="4">Uncharacterized protein</fullName>
    </submittedName>
</protein>
<evidence type="ECO:0000256" key="3">
    <source>
        <dbReference type="SAM" id="MobiDB-lite"/>
    </source>
</evidence>
<dbReference type="EMBL" id="NKQK01000029">
    <property type="protein sequence ID" value="PSR85243.1"/>
    <property type="molecule type" value="Genomic_DNA"/>
</dbReference>
<gene>
    <name evidence="4" type="ORF">CEY00_Acc33229</name>
</gene>
<evidence type="ECO:0000256" key="1">
    <source>
        <dbReference type="ARBA" id="ARBA00023054"/>
    </source>
</evidence>
<sequence>MKQEIAPTTRRNRAENKTSGVVSCSTTQSRLKFDSSKPNKTLHGNGNGNGNGNGVLLSPSPSPRSRSRSISVIPKWDSNTNMNHPRGRRPIVVSVKPKSSDPTTFSKRNELEAGGDGKIRRKELKLLEDPNHQISSISNLQSEVLELKAELDKAQSLNAHLQSHNTKLSQDLAAAHAKIAALTMATSHQRRESVADDQIPRFKDIQKLIATKLEFSKVNKEAINDASTATARAFAHVHKNVSVLPPPPPPPPPPARPRVIAPKAPALAEYCHSSTQPEQYSKYPSRSGNHDKPATMSAHSSIVGEIQKRSSHLLAIKADIETKGEFINSLIQKVQDASYTNIEDVAEFVHWLDNQLSSLADERAVLKHFKWPEKKSDAMREAAVEHRGLKLLESEISSYKDDPSISCGVSLKKMAGLLDKSEQSIRRLIKLRNSVVLSYQHYKIPTDWMLDSGIISKIKQASMMLAKIYMKRVAVELESSQYSERESTHGVLLLQGVNFAYRAHQFAGGLDSETLCAFEDIRKRVPEHLRRSQEVSGGILSS</sequence>
<reference evidence="5" key="2">
    <citation type="journal article" date="2018" name="BMC Genomics">
        <title>A manually annotated Actinidia chinensis var. chinensis (kiwifruit) genome highlights the challenges associated with draft genomes and gene prediction in plants.</title>
        <authorList>
            <person name="Pilkington S.M."/>
            <person name="Crowhurst R."/>
            <person name="Hilario E."/>
            <person name="Nardozza S."/>
            <person name="Fraser L."/>
            <person name="Peng Y."/>
            <person name="Gunaseelan K."/>
            <person name="Simpson R."/>
            <person name="Tahir J."/>
            <person name="Deroles S.C."/>
            <person name="Templeton K."/>
            <person name="Luo Z."/>
            <person name="Davy M."/>
            <person name="Cheng C."/>
            <person name="McNeilage M."/>
            <person name="Scaglione D."/>
            <person name="Liu Y."/>
            <person name="Zhang Q."/>
            <person name="Datson P."/>
            <person name="De Silva N."/>
            <person name="Gardiner S.E."/>
            <person name="Bassett H."/>
            <person name="Chagne D."/>
            <person name="McCallum J."/>
            <person name="Dzierzon H."/>
            <person name="Deng C."/>
            <person name="Wang Y.Y."/>
            <person name="Barron L."/>
            <person name="Manako K."/>
            <person name="Bowen J."/>
            <person name="Foster T.M."/>
            <person name="Erridge Z.A."/>
            <person name="Tiffin H."/>
            <person name="Waite C.N."/>
            <person name="Davies K.M."/>
            <person name="Grierson E.P."/>
            <person name="Laing W.A."/>
            <person name="Kirk R."/>
            <person name="Chen X."/>
            <person name="Wood M."/>
            <person name="Montefiori M."/>
            <person name="Brummell D.A."/>
            <person name="Schwinn K.E."/>
            <person name="Catanach A."/>
            <person name="Fullerton C."/>
            <person name="Li D."/>
            <person name="Meiyalaghan S."/>
            <person name="Nieuwenhuizen N."/>
            <person name="Read N."/>
            <person name="Prakash R."/>
            <person name="Hunter D."/>
            <person name="Zhang H."/>
            <person name="McKenzie M."/>
            <person name="Knabel M."/>
            <person name="Harris A."/>
            <person name="Allan A.C."/>
            <person name="Gleave A."/>
            <person name="Chen A."/>
            <person name="Janssen B.J."/>
            <person name="Plunkett B."/>
            <person name="Ampomah-Dwamena C."/>
            <person name="Voogd C."/>
            <person name="Leif D."/>
            <person name="Lafferty D."/>
            <person name="Souleyre E.J.F."/>
            <person name="Varkonyi-Gasic E."/>
            <person name="Gambi F."/>
            <person name="Hanley J."/>
            <person name="Yao J.L."/>
            <person name="Cheung J."/>
            <person name="David K.M."/>
            <person name="Warren B."/>
            <person name="Marsh K."/>
            <person name="Snowden K.C."/>
            <person name="Lin-Wang K."/>
            <person name="Brian L."/>
            <person name="Martinez-Sanchez M."/>
            <person name="Wang M."/>
            <person name="Ileperuma N."/>
            <person name="Macnee N."/>
            <person name="Campin R."/>
            <person name="McAtee P."/>
            <person name="Drummond R.S.M."/>
            <person name="Espley R.V."/>
            <person name="Ireland H.S."/>
            <person name="Wu R."/>
            <person name="Atkinson R.G."/>
            <person name="Karunairetnam S."/>
            <person name="Bulley S."/>
            <person name="Chunkath S."/>
            <person name="Hanley Z."/>
            <person name="Storey R."/>
            <person name="Thrimawithana A.H."/>
            <person name="Thomson S."/>
            <person name="David C."/>
            <person name="Testolin R."/>
            <person name="Huang H."/>
            <person name="Hellens R.P."/>
            <person name="Schaffer R.J."/>
        </authorList>
    </citation>
    <scope>NUCLEOTIDE SEQUENCE [LARGE SCALE GENOMIC DNA]</scope>
    <source>
        <strain evidence="5">cv. Red5</strain>
    </source>
</reference>
<dbReference type="AlphaFoldDB" id="A0A2R6P4R1"/>
<name>A0A2R6P4R1_ACTCC</name>
<dbReference type="InterPro" id="IPR040265">
    <property type="entry name" value="CHUP1/IPGA1-like"/>
</dbReference>
<feature type="coiled-coil region" evidence="2">
    <location>
        <begin position="137"/>
        <end position="164"/>
    </location>
</feature>
<dbReference type="GO" id="GO:0072699">
    <property type="term" value="P:protein localization to cortical microtubule cytoskeleton"/>
    <property type="evidence" value="ECO:0007669"/>
    <property type="project" value="TreeGrafter"/>
</dbReference>
<keyword evidence="5" id="KW-1185">Reference proteome</keyword>
<evidence type="ECO:0000313" key="4">
    <source>
        <dbReference type="EMBL" id="PSR85243.1"/>
    </source>
</evidence>
<dbReference type="FunCoup" id="A0A2R6P4R1">
    <property type="interactions" value="287"/>
</dbReference>
<reference evidence="4 5" key="1">
    <citation type="submission" date="2017-07" db="EMBL/GenBank/DDBJ databases">
        <title>An improved, manually edited Actinidia chinensis var. chinensis (kiwifruit) genome highlights the challenges associated with draft genomes and gene prediction in plants.</title>
        <authorList>
            <person name="Pilkington S."/>
            <person name="Crowhurst R."/>
            <person name="Hilario E."/>
            <person name="Nardozza S."/>
            <person name="Fraser L."/>
            <person name="Peng Y."/>
            <person name="Gunaseelan K."/>
            <person name="Simpson R."/>
            <person name="Tahir J."/>
            <person name="Deroles S."/>
            <person name="Templeton K."/>
            <person name="Luo Z."/>
            <person name="Davy M."/>
            <person name="Cheng C."/>
            <person name="Mcneilage M."/>
            <person name="Scaglione D."/>
            <person name="Liu Y."/>
            <person name="Zhang Q."/>
            <person name="Datson P."/>
            <person name="De Silva N."/>
            <person name="Gardiner S."/>
            <person name="Bassett H."/>
            <person name="Chagne D."/>
            <person name="Mccallum J."/>
            <person name="Dzierzon H."/>
            <person name="Deng C."/>
            <person name="Wang Y.-Y."/>
            <person name="Barron N."/>
            <person name="Manako K."/>
            <person name="Bowen J."/>
            <person name="Foster T."/>
            <person name="Erridge Z."/>
            <person name="Tiffin H."/>
            <person name="Waite C."/>
            <person name="Davies K."/>
            <person name="Grierson E."/>
            <person name="Laing W."/>
            <person name="Kirk R."/>
            <person name="Chen X."/>
            <person name="Wood M."/>
            <person name="Montefiori M."/>
            <person name="Brummell D."/>
            <person name="Schwinn K."/>
            <person name="Catanach A."/>
            <person name="Fullerton C."/>
            <person name="Li D."/>
            <person name="Meiyalaghan S."/>
            <person name="Nieuwenhuizen N."/>
            <person name="Read N."/>
            <person name="Prakash R."/>
            <person name="Hunter D."/>
            <person name="Zhang H."/>
            <person name="Mckenzie M."/>
            <person name="Knabel M."/>
            <person name="Harris A."/>
            <person name="Allan A."/>
            <person name="Chen A."/>
            <person name="Janssen B."/>
            <person name="Plunkett B."/>
            <person name="Dwamena C."/>
            <person name="Voogd C."/>
            <person name="Leif D."/>
            <person name="Lafferty D."/>
            <person name="Souleyre E."/>
            <person name="Varkonyi-Gasic E."/>
            <person name="Gambi F."/>
            <person name="Hanley J."/>
            <person name="Yao J.-L."/>
            <person name="Cheung J."/>
            <person name="David K."/>
            <person name="Warren B."/>
            <person name="Marsh K."/>
            <person name="Snowden K."/>
            <person name="Lin-Wang K."/>
            <person name="Brian L."/>
            <person name="Martinez-Sanchez M."/>
            <person name="Wang M."/>
            <person name="Ileperuma N."/>
            <person name="Macnee N."/>
            <person name="Campin R."/>
            <person name="Mcatee P."/>
            <person name="Drummond R."/>
            <person name="Espley R."/>
            <person name="Ireland H."/>
            <person name="Wu R."/>
            <person name="Atkinson R."/>
            <person name="Karunairetnam S."/>
            <person name="Bulley S."/>
            <person name="Chunkath S."/>
            <person name="Hanley Z."/>
            <person name="Storey R."/>
            <person name="Thrimawithana A."/>
            <person name="Thomson S."/>
            <person name="David C."/>
            <person name="Testolin R."/>
        </authorList>
    </citation>
    <scope>NUCLEOTIDE SEQUENCE [LARGE SCALE GENOMIC DNA]</scope>
    <source>
        <strain evidence="5">cv. Red5</strain>
        <tissue evidence="4">Young leaf</tissue>
    </source>
</reference>
<dbReference type="OrthoDB" id="673648at2759"/>
<accession>A0A2R6P4R1</accession>
<feature type="compositionally biased region" description="Polar residues" evidence="3">
    <location>
        <begin position="272"/>
        <end position="287"/>
    </location>
</feature>
<comment type="caution">
    <text evidence="4">The sequence shown here is derived from an EMBL/GenBank/DDBJ whole genome shotgun (WGS) entry which is preliminary data.</text>
</comment>
<keyword evidence="1 2" id="KW-0175">Coiled coil</keyword>
<dbReference type="OMA" id="YQSPKFK"/>
<dbReference type="Proteomes" id="UP000241394">
    <property type="component" value="Chromosome LG29"/>
</dbReference>
<dbReference type="GO" id="GO:0055028">
    <property type="term" value="C:cortical microtubule"/>
    <property type="evidence" value="ECO:0007669"/>
    <property type="project" value="TreeGrafter"/>
</dbReference>
<dbReference type="PANTHER" id="PTHR31342:SF43">
    <property type="entry name" value="F11A17.16"/>
    <property type="match status" value="1"/>
</dbReference>
<dbReference type="SUPFAM" id="SSF101447">
    <property type="entry name" value="Formin homology 2 domain (FH2 domain)"/>
    <property type="match status" value="1"/>
</dbReference>
<feature type="compositionally biased region" description="Polar residues" evidence="3">
    <location>
        <begin position="17"/>
        <end position="30"/>
    </location>
</feature>
<feature type="region of interest" description="Disordered" evidence="3">
    <location>
        <begin position="1"/>
        <end position="70"/>
    </location>
</feature>
<proteinExistence type="predicted"/>
<dbReference type="Gramene" id="PSR85243">
    <property type="protein sequence ID" value="PSR85243"/>
    <property type="gene ID" value="CEY00_Acc33229"/>
</dbReference>
<dbReference type="InParanoid" id="A0A2R6P4R1"/>
<dbReference type="STRING" id="1590841.A0A2R6P4R1"/>
<organism evidence="4 5">
    <name type="scientific">Actinidia chinensis var. chinensis</name>
    <name type="common">Chinese soft-hair kiwi</name>
    <dbReference type="NCBI Taxonomy" id="1590841"/>
    <lineage>
        <taxon>Eukaryota</taxon>
        <taxon>Viridiplantae</taxon>
        <taxon>Streptophyta</taxon>
        <taxon>Embryophyta</taxon>
        <taxon>Tracheophyta</taxon>
        <taxon>Spermatophyta</taxon>
        <taxon>Magnoliopsida</taxon>
        <taxon>eudicotyledons</taxon>
        <taxon>Gunneridae</taxon>
        <taxon>Pentapetalae</taxon>
        <taxon>asterids</taxon>
        <taxon>Ericales</taxon>
        <taxon>Actinidiaceae</taxon>
        <taxon>Actinidia</taxon>
    </lineage>
</organism>
<feature type="region of interest" description="Disordered" evidence="3">
    <location>
        <begin position="271"/>
        <end position="299"/>
    </location>
</feature>
<dbReference type="PANTHER" id="PTHR31342">
    <property type="entry name" value="PROTEIN CHUP1, CHLOROPLASTIC"/>
    <property type="match status" value="1"/>
</dbReference>
<evidence type="ECO:0000256" key="2">
    <source>
        <dbReference type="SAM" id="Coils"/>
    </source>
</evidence>